<keyword evidence="3" id="KW-1185">Reference proteome</keyword>
<feature type="transmembrane region" description="Helical" evidence="1">
    <location>
        <begin position="33"/>
        <end position="55"/>
    </location>
</feature>
<dbReference type="Proteomes" id="UP000276133">
    <property type="component" value="Unassembled WGS sequence"/>
</dbReference>
<name>A0A3M7RIQ6_BRAPC</name>
<keyword evidence="1" id="KW-0472">Membrane</keyword>
<sequence>MYKLVLNCTSLVGLMKKKKSGLVTFKQLFYVSLYKLFLIFSTCFLTSLVICTLNFETLKSTQYL</sequence>
<evidence type="ECO:0000313" key="2">
    <source>
        <dbReference type="EMBL" id="RNA23277.1"/>
    </source>
</evidence>
<organism evidence="2 3">
    <name type="scientific">Brachionus plicatilis</name>
    <name type="common">Marine rotifer</name>
    <name type="synonym">Brachionus muelleri</name>
    <dbReference type="NCBI Taxonomy" id="10195"/>
    <lineage>
        <taxon>Eukaryota</taxon>
        <taxon>Metazoa</taxon>
        <taxon>Spiralia</taxon>
        <taxon>Gnathifera</taxon>
        <taxon>Rotifera</taxon>
        <taxon>Eurotatoria</taxon>
        <taxon>Monogononta</taxon>
        <taxon>Pseudotrocha</taxon>
        <taxon>Ploima</taxon>
        <taxon>Brachionidae</taxon>
        <taxon>Brachionus</taxon>
    </lineage>
</organism>
<evidence type="ECO:0000256" key="1">
    <source>
        <dbReference type="SAM" id="Phobius"/>
    </source>
</evidence>
<reference evidence="2 3" key="1">
    <citation type="journal article" date="2018" name="Sci. Rep.">
        <title>Genomic signatures of local adaptation to the degree of environmental predictability in rotifers.</title>
        <authorList>
            <person name="Franch-Gras L."/>
            <person name="Hahn C."/>
            <person name="Garcia-Roger E.M."/>
            <person name="Carmona M.J."/>
            <person name="Serra M."/>
            <person name="Gomez A."/>
        </authorList>
    </citation>
    <scope>NUCLEOTIDE SEQUENCE [LARGE SCALE GENOMIC DNA]</scope>
    <source>
        <strain evidence="2">HYR1</strain>
    </source>
</reference>
<accession>A0A3M7RIQ6</accession>
<comment type="caution">
    <text evidence="2">The sequence shown here is derived from an EMBL/GenBank/DDBJ whole genome shotgun (WGS) entry which is preliminary data.</text>
</comment>
<proteinExistence type="predicted"/>
<protein>
    <submittedName>
        <fullName evidence="2">Uncharacterized protein</fullName>
    </submittedName>
</protein>
<keyword evidence="1" id="KW-0812">Transmembrane</keyword>
<keyword evidence="1" id="KW-1133">Transmembrane helix</keyword>
<dbReference type="AlphaFoldDB" id="A0A3M7RIQ6"/>
<evidence type="ECO:0000313" key="3">
    <source>
        <dbReference type="Proteomes" id="UP000276133"/>
    </source>
</evidence>
<gene>
    <name evidence="2" type="ORF">BpHYR1_033076</name>
</gene>
<dbReference type="EMBL" id="REGN01003317">
    <property type="protein sequence ID" value="RNA23277.1"/>
    <property type="molecule type" value="Genomic_DNA"/>
</dbReference>